<evidence type="ECO:0000256" key="2">
    <source>
        <dbReference type="SAM" id="Phobius"/>
    </source>
</evidence>
<sequence length="646" mass="71065">MRKNTVFVNERGSVFIITLLLIVLISVISFALITMTSNTLKITKHERTDQSVFYIAEADLNIKRADINSELEGVFQSILDGYKDKELDLDKINGDYLSAAVSHLNKKLIFDPTTNKKEYKYAEVKSYKHQNGHEPASQVILKEGPESNSYTLESTADIDGITRTISQTFSIKLPDILTEPGDETPTNYNFCFGVLVNSFEATNTYYTNADIFALNDLKIKNGGEYYNIYSKGSITLTNTPTVYGDLVALSDITFESGGTYKKDIISNEDIYFKTQNGYFTSTGNFFALNDILIGKNINTVSNTFMYSNKNIINQTNTYPTIKGVIFGKESIQSLTDSASALGSKRYSIGEIVYKKGNNTTNIRAKDEAEFNQFLSNENINLNYYHEKLNKLRGTQDTSGNTDDCSSQSFANAQIPSAPKFLNIVDDSLLTELSSISTGANNSISLLNDSYIPNISIRSNATLTIDVGDQDRTLVIDDLTSSGGNIRIKGTGKLNILVRNKLSIVDFLASNERTPFDTTIYYEGASPLSFSKKVESNLYTKYSSVSLSSAHISGNLIVGGVLNNSGDTKFGNEDHHIVILAPNSSIKFGGSSTIFGTIIGNKVDTIGANTKHIYDKNKLNTDIFAPTSGPTYSTEGGLIDPEPQKEI</sequence>
<dbReference type="Proteomes" id="UP000050668">
    <property type="component" value="Unassembled WGS sequence"/>
</dbReference>
<evidence type="ECO:0000313" key="4">
    <source>
        <dbReference type="EMBL" id="KOS69324.1"/>
    </source>
</evidence>
<feature type="region of interest" description="Disordered" evidence="1">
    <location>
        <begin position="625"/>
        <end position="646"/>
    </location>
</feature>
<dbReference type="InterPro" id="IPR025746">
    <property type="entry name" value="PilX_N_dom"/>
</dbReference>
<protein>
    <recommendedName>
        <fullName evidence="3">Type 4 fimbrial biogenesis protein PilX N-terminal domain-containing protein</fullName>
    </recommendedName>
</protein>
<name>A0ABR5K3H6_9BACI</name>
<comment type="caution">
    <text evidence="4">The sequence shown here is derived from an EMBL/GenBank/DDBJ whole genome shotgun (WGS) entry which is preliminary data.</text>
</comment>
<keyword evidence="2" id="KW-0472">Membrane</keyword>
<proteinExistence type="predicted"/>
<accession>A0ABR5K3H6</accession>
<dbReference type="RefSeq" id="WP_053584187.1">
    <property type="nucleotide sequence ID" value="NZ_LGRV01000003.1"/>
</dbReference>
<dbReference type="EMBL" id="LGRV01000003">
    <property type="protein sequence ID" value="KOS69324.1"/>
    <property type="molecule type" value="Genomic_DNA"/>
</dbReference>
<gene>
    <name evidence="4" type="ORF">AEA09_12645</name>
</gene>
<keyword evidence="2" id="KW-0812">Transmembrane</keyword>
<evidence type="ECO:0000256" key="1">
    <source>
        <dbReference type="SAM" id="MobiDB-lite"/>
    </source>
</evidence>
<keyword evidence="5" id="KW-1185">Reference proteome</keyword>
<evidence type="ECO:0000313" key="5">
    <source>
        <dbReference type="Proteomes" id="UP000050668"/>
    </source>
</evidence>
<reference evidence="5" key="1">
    <citation type="submission" date="2015-07" db="EMBL/GenBank/DDBJ databases">
        <title>Fjat-14205 dsm 2895.</title>
        <authorList>
            <person name="Liu B."/>
            <person name="Wang J."/>
            <person name="Zhu Y."/>
            <person name="Liu G."/>
            <person name="Chen Q."/>
            <person name="Chen Z."/>
            <person name="Lan J."/>
            <person name="Che J."/>
            <person name="Ge C."/>
            <person name="Shi H."/>
            <person name="Pan Z."/>
            <person name="Liu X."/>
        </authorList>
    </citation>
    <scope>NUCLEOTIDE SEQUENCE [LARGE SCALE GENOMIC DNA]</scope>
    <source>
        <strain evidence="5">DSM 25560</strain>
    </source>
</reference>
<evidence type="ECO:0000259" key="3">
    <source>
        <dbReference type="Pfam" id="PF14341"/>
    </source>
</evidence>
<feature type="transmembrane region" description="Helical" evidence="2">
    <location>
        <begin position="12"/>
        <end position="33"/>
    </location>
</feature>
<organism evidence="4 5">
    <name type="scientific">Lysinibacillus contaminans</name>
    <dbReference type="NCBI Taxonomy" id="1293441"/>
    <lineage>
        <taxon>Bacteria</taxon>
        <taxon>Bacillati</taxon>
        <taxon>Bacillota</taxon>
        <taxon>Bacilli</taxon>
        <taxon>Bacillales</taxon>
        <taxon>Bacillaceae</taxon>
        <taxon>Lysinibacillus</taxon>
    </lineage>
</organism>
<feature type="domain" description="Type 4 fimbrial biogenesis protein PilX N-terminal" evidence="3">
    <location>
        <begin position="11"/>
        <end position="60"/>
    </location>
</feature>
<keyword evidence="2" id="KW-1133">Transmembrane helix</keyword>
<dbReference type="Pfam" id="PF14341">
    <property type="entry name" value="PilX_N"/>
    <property type="match status" value="1"/>
</dbReference>